<dbReference type="InterPro" id="IPR006076">
    <property type="entry name" value="FAD-dep_OxRdtase"/>
</dbReference>
<dbReference type="OrthoDB" id="502939at2"/>
<dbReference type="EMBL" id="CP000806">
    <property type="protein sequence ID" value="ACB51826.1"/>
    <property type="molecule type" value="Genomic_DNA"/>
</dbReference>
<keyword evidence="4" id="KW-1185">Reference proteome</keyword>
<dbReference type="STRING" id="43989.cce_2478"/>
<dbReference type="GO" id="GO:0005737">
    <property type="term" value="C:cytoplasm"/>
    <property type="evidence" value="ECO:0007669"/>
    <property type="project" value="TreeGrafter"/>
</dbReference>
<protein>
    <recommendedName>
        <fullName evidence="2">FAD dependent oxidoreductase domain-containing protein</fullName>
    </recommendedName>
</protein>
<feature type="domain" description="FAD dependent oxidoreductase" evidence="2">
    <location>
        <begin position="5"/>
        <end position="370"/>
    </location>
</feature>
<dbReference type="HOGENOM" id="CLU_701786_0_0_3"/>
<dbReference type="RefSeq" id="WP_009544831.1">
    <property type="nucleotide sequence ID" value="NC_010546.1"/>
</dbReference>
<dbReference type="eggNOG" id="COG0665">
    <property type="taxonomic scope" value="Bacteria"/>
</dbReference>
<evidence type="ECO:0000259" key="2">
    <source>
        <dbReference type="Pfam" id="PF01266"/>
    </source>
</evidence>
<name>B1WRH7_CROS5</name>
<keyword evidence="1" id="KW-0560">Oxidoreductase</keyword>
<dbReference type="AlphaFoldDB" id="B1WRH7"/>
<evidence type="ECO:0000313" key="4">
    <source>
        <dbReference type="Proteomes" id="UP000001203"/>
    </source>
</evidence>
<evidence type="ECO:0000256" key="1">
    <source>
        <dbReference type="ARBA" id="ARBA00023002"/>
    </source>
</evidence>
<dbReference type="Gene3D" id="3.50.50.60">
    <property type="entry name" value="FAD/NAD(P)-binding domain"/>
    <property type="match status" value="1"/>
</dbReference>
<proteinExistence type="predicted"/>
<organism evidence="3 4">
    <name type="scientific">Crocosphaera subtropica (strain ATCC 51142 / BH68)</name>
    <name type="common">Cyanothece sp. (strain ATCC 51142)</name>
    <dbReference type="NCBI Taxonomy" id="43989"/>
    <lineage>
        <taxon>Bacteria</taxon>
        <taxon>Bacillati</taxon>
        <taxon>Cyanobacteriota</taxon>
        <taxon>Cyanophyceae</taxon>
        <taxon>Oscillatoriophycideae</taxon>
        <taxon>Chroococcales</taxon>
        <taxon>Aphanothecaceae</taxon>
        <taxon>Crocosphaera</taxon>
        <taxon>Crocosphaera subtropica</taxon>
    </lineage>
</organism>
<dbReference type="Gene3D" id="3.30.9.10">
    <property type="entry name" value="D-Amino Acid Oxidase, subunit A, domain 2"/>
    <property type="match status" value="1"/>
</dbReference>
<dbReference type="InterPro" id="IPR036188">
    <property type="entry name" value="FAD/NAD-bd_sf"/>
</dbReference>
<dbReference type="Pfam" id="PF01266">
    <property type="entry name" value="DAO"/>
    <property type="match status" value="1"/>
</dbReference>
<accession>B1WRH7</accession>
<evidence type="ECO:0000313" key="3">
    <source>
        <dbReference type="EMBL" id="ACB51826.1"/>
    </source>
</evidence>
<dbReference type="PANTHER" id="PTHR13847">
    <property type="entry name" value="SARCOSINE DEHYDROGENASE-RELATED"/>
    <property type="match status" value="1"/>
</dbReference>
<sequence length="384" mass="43025">MKNFDWIIIGAGITGSALSYELAKQGLKVLLLEKDPNYDNATRYSYGGIAYWSGTDDVSIKLCQESRQIHHHLSEELGENTEFRELDLMLTIPVDKDPQTIAKNYQKFFVQPQLLTPQESTDIEPLLNPNAISGCLKLPHGHIHPQKTNNAYLHAFLRLGGTIQYEEVTQVLSQNQTITGIKTNKEKYYSKNVVICAGGLTRSLLKTLGITLNIYFTHSQLILTPTVDISLKSLVMPAILNRLDIEEQSGDSEFKSLWNRPSDEIISDVMEPGAIQFLDGRFCLGQISQIRTNPQAKIDSHLAEKTIRQRVGKILPALQDLPGELHHCLVAFCPDSNFLVGKIDSLTGLHLFSGFTSTFVFAPPLARRFAGWVIEDYQKMPSLL</sequence>
<dbReference type="GO" id="GO:0016491">
    <property type="term" value="F:oxidoreductase activity"/>
    <property type="evidence" value="ECO:0007669"/>
    <property type="project" value="UniProtKB-KW"/>
</dbReference>
<gene>
    <name evidence="3" type="ordered locus">cce_2478</name>
</gene>
<dbReference type="KEGG" id="cyt:cce_2478"/>
<dbReference type="PANTHER" id="PTHR13847:SF287">
    <property type="entry name" value="FAD-DEPENDENT OXIDOREDUCTASE DOMAIN-CONTAINING PROTEIN 1"/>
    <property type="match status" value="1"/>
</dbReference>
<dbReference type="SUPFAM" id="SSF51905">
    <property type="entry name" value="FAD/NAD(P)-binding domain"/>
    <property type="match status" value="1"/>
</dbReference>
<dbReference type="Proteomes" id="UP000001203">
    <property type="component" value="Chromosome circular"/>
</dbReference>
<reference evidence="3 4" key="1">
    <citation type="journal article" date="2008" name="Proc. Natl. Acad. Sci. U.S.A.">
        <title>The genome of Cyanothece 51142, a unicellular diazotrophic cyanobacterium important in the marine nitrogen cycle.</title>
        <authorList>
            <person name="Welsh E.A."/>
            <person name="Liberton M."/>
            <person name="Stoeckel J."/>
            <person name="Loh T."/>
            <person name="Elvitigala T."/>
            <person name="Wang C."/>
            <person name="Wollam A."/>
            <person name="Fulton R.S."/>
            <person name="Clifton S.W."/>
            <person name="Jacobs J.M."/>
            <person name="Aurora R."/>
            <person name="Ghosh B.K."/>
            <person name="Sherman L.A."/>
            <person name="Smith R.D."/>
            <person name="Wilson R.K."/>
            <person name="Pakrasi H.B."/>
        </authorList>
    </citation>
    <scope>NUCLEOTIDE SEQUENCE [LARGE SCALE GENOMIC DNA]</scope>
    <source>
        <strain evidence="4">ATCC 51142 / BH68</strain>
    </source>
</reference>